<comment type="similarity">
    <text evidence="2 11">Belongs to the protease PrsW family.</text>
</comment>
<keyword evidence="5 11" id="KW-0645">Protease</keyword>
<evidence type="ECO:0000256" key="10">
    <source>
        <dbReference type="ARBA" id="ARBA00030345"/>
    </source>
</evidence>
<evidence type="ECO:0000256" key="7">
    <source>
        <dbReference type="ARBA" id="ARBA00022801"/>
    </source>
</evidence>
<protein>
    <recommendedName>
        <fullName evidence="3 11">Protease PrsW</fullName>
        <ecNumber evidence="11">3.4.-.-</ecNumber>
    </recommendedName>
    <alternativeName>
        <fullName evidence="10 11">Protease responsible for activating sigma-W</fullName>
    </alternativeName>
</protein>
<evidence type="ECO:0000256" key="2">
    <source>
        <dbReference type="ARBA" id="ARBA00009165"/>
    </source>
</evidence>
<dbReference type="RefSeq" id="WP_104847986.1">
    <property type="nucleotide sequence ID" value="NZ_PKOZ01000001.1"/>
</dbReference>
<evidence type="ECO:0000256" key="5">
    <source>
        <dbReference type="ARBA" id="ARBA00022670"/>
    </source>
</evidence>
<reference evidence="13 14" key="1">
    <citation type="submission" date="2017-12" db="EMBL/GenBank/DDBJ databases">
        <title>Taxonomic description and draft genome of Pradoshia cofamensis Gen. nov., sp. nov., a thermotolerant bacillale isolated from anterior gut of earthworm Eisenia fetida.</title>
        <authorList>
            <person name="Saha T."/>
            <person name="Chakraborty R."/>
        </authorList>
    </citation>
    <scope>NUCLEOTIDE SEQUENCE [LARGE SCALE GENOMIC DNA]</scope>
    <source>
        <strain evidence="13 14">EAG3</strain>
    </source>
</reference>
<dbReference type="EMBL" id="PKOZ01000001">
    <property type="protein sequence ID" value="PQD96892.1"/>
    <property type="molecule type" value="Genomic_DNA"/>
</dbReference>
<dbReference type="GO" id="GO:0006508">
    <property type="term" value="P:proteolysis"/>
    <property type="evidence" value="ECO:0007669"/>
    <property type="project" value="UniProtKB-KW"/>
</dbReference>
<dbReference type="GO" id="GO:0005886">
    <property type="term" value="C:plasma membrane"/>
    <property type="evidence" value="ECO:0007669"/>
    <property type="project" value="UniProtKB-SubCell"/>
</dbReference>
<feature type="transmembrane region" description="Helical" evidence="12">
    <location>
        <begin position="187"/>
        <end position="206"/>
    </location>
</feature>
<comment type="subcellular location">
    <subcellularLocation>
        <location evidence="1">Cell membrane</location>
        <topology evidence="1">Multi-pass membrane protein</topology>
    </subcellularLocation>
</comment>
<evidence type="ECO:0000313" key="14">
    <source>
        <dbReference type="Proteomes" id="UP000239663"/>
    </source>
</evidence>
<gene>
    <name evidence="13" type="ORF">CYL18_03140</name>
</gene>
<evidence type="ECO:0000256" key="4">
    <source>
        <dbReference type="ARBA" id="ARBA00022475"/>
    </source>
</evidence>
<evidence type="ECO:0000313" key="13">
    <source>
        <dbReference type="EMBL" id="PQD96892.1"/>
    </source>
</evidence>
<keyword evidence="7 11" id="KW-0378">Hydrolase</keyword>
<name>A0A2S7N490_9BACI</name>
<keyword evidence="14" id="KW-1185">Reference proteome</keyword>
<feature type="transmembrane region" description="Helical" evidence="12">
    <location>
        <begin position="33"/>
        <end position="54"/>
    </location>
</feature>
<feature type="transmembrane region" description="Helical" evidence="12">
    <location>
        <begin position="6"/>
        <end position="21"/>
    </location>
</feature>
<dbReference type="EC" id="3.4.-.-" evidence="11"/>
<feature type="transmembrane region" description="Helical" evidence="12">
    <location>
        <begin position="100"/>
        <end position="121"/>
    </location>
</feature>
<comment type="caution">
    <text evidence="13">The sequence shown here is derived from an EMBL/GenBank/DDBJ whole genome shotgun (WGS) entry which is preliminary data.</text>
</comment>
<dbReference type="NCBIfam" id="NF033739">
    <property type="entry name" value="intramemb_PrsW"/>
    <property type="match status" value="1"/>
</dbReference>
<proteinExistence type="inferred from homology"/>
<evidence type="ECO:0000256" key="11">
    <source>
        <dbReference type="PIRNR" id="PIRNR016933"/>
    </source>
</evidence>
<dbReference type="InterPro" id="IPR026898">
    <property type="entry name" value="PrsW"/>
</dbReference>
<accession>A0A2S7N490</accession>
<evidence type="ECO:0000256" key="9">
    <source>
        <dbReference type="ARBA" id="ARBA00023136"/>
    </source>
</evidence>
<evidence type="ECO:0000256" key="1">
    <source>
        <dbReference type="ARBA" id="ARBA00004651"/>
    </source>
</evidence>
<keyword evidence="13" id="KW-0482">Metalloprotease</keyword>
<dbReference type="GO" id="GO:0008237">
    <property type="term" value="F:metallopeptidase activity"/>
    <property type="evidence" value="ECO:0007669"/>
    <property type="project" value="UniProtKB-KW"/>
</dbReference>
<sequence>MLNIVTAGVAPGLALLIYFYLKDQYNTEPISVVLKAFIYGALIVMPVMFLQYVFDAEGILIANWADAFLAKGLIEELLKWGIFLLLIYGHVEFDEPYDGIVYGVAISLGFATFENILYLFTNGVEYAWGRAIFPVSSHGLFGVIMGFYFGKAKFSKEKRLKYMAVALIIPFLLHGLFNYILMMEVNWYVYLIPFMFFLWGLGLWKVKKARILTEKAFKQSYESL</sequence>
<evidence type="ECO:0000256" key="6">
    <source>
        <dbReference type="ARBA" id="ARBA00022692"/>
    </source>
</evidence>
<dbReference type="Pfam" id="PF13367">
    <property type="entry name" value="PrsW-protease"/>
    <property type="match status" value="1"/>
</dbReference>
<dbReference type="OrthoDB" id="5504276at2"/>
<dbReference type="InterPro" id="IPR023596">
    <property type="entry name" value="Peptidase_PrsW_arch/bac"/>
</dbReference>
<evidence type="ECO:0000256" key="3">
    <source>
        <dbReference type="ARBA" id="ARBA00018997"/>
    </source>
</evidence>
<dbReference type="PANTHER" id="PTHR36844">
    <property type="entry name" value="PROTEASE PRSW"/>
    <property type="match status" value="1"/>
</dbReference>
<feature type="transmembrane region" description="Helical" evidence="12">
    <location>
        <begin position="162"/>
        <end position="181"/>
    </location>
</feature>
<evidence type="ECO:0000256" key="8">
    <source>
        <dbReference type="ARBA" id="ARBA00022989"/>
    </source>
</evidence>
<keyword evidence="6 12" id="KW-0812">Transmembrane</keyword>
<keyword evidence="9 11" id="KW-0472">Membrane</keyword>
<dbReference type="AlphaFoldDB" id="A0A2S7N490"/>
<evidence type="ECO:0000256" key="12">
    <source>
        <dbReference type="SAM" id="Phobius"/>
    </source>
</evidence>
<feature type="transmembrane region" description="Helical" evidence="12">
    <location>
        <begin position="127"/>
        <end position="150"/>
    </location>
</feature>
<dbReference type="Proteomes" id="UP000239663">
    <property type="component" value="Unassembled WGS sequence"/>
</dbReference>
<comment type="function">
    <text evidence="11">Involved in the degradation of specific anti-sigma factors.</text>
</comment>
<dbReference type="PANTHER" id="PTHR36844:SF1">
    <property type="entry name" value="PROTEASE PRSW"/>
    <property type="match status" value="1"/>
</dbReference>
<organism evidence="13 14">
    <name type="scientific">Pradoshia eiseniae</name>
    <dbReference type="NCBI Taxonomy" id="2064768"/>
    <lineage>
        <taxon>Bacteria</taxon>
        <taxon>Bacillati</taxon>
        <taxon>Bacillota</taxon>
        <taxon>Bacilli</taxon>
        <taxon>Bacillales</taxon>
        <taxon>Bacillaceae</taxon>
        <taxon>Pradoshia</taxon>
    </lineage>
</organism>
<keyword evidence="4 11" id="KW-1003">Cell membrane</keyword>
<keyword evidence="8 12" id="KW-1133">Transmembrane helix</keyword>
<dbReference type="PIRSF" id="PIRSF016933">
    <property type="entry name" value="PrsW"/>
    <property type="match status" value="1"/>
</dbReference>